<comment type="similarity">
    <text evidence="1">Belongs to the EMC8/EMC9 family.</text>
</comment>
<dbReference type="GO" id="GO:0072546">
    <property type="term" value="C:EMC complex"/>
    <property type="evidence" value="ECO:0007669"/>
    <property type="project" value="InterPro"/>
</dbReference>
<dbReference type="Proteomes" id="UP000050790">
    <property type="component" value="Unassembled WGS sequence"/>
</dbReference>
<evidence type="ECO:0000259" key="2">
    <source>
        <dbReference type="PROSITE" id="PS50249"/>
    </source>
</evidence>
<sequence length="291" mass="32996">MQRKCTPGQLIHTQLDNKSFHKCGFVQLHLSLKSLVRPITDSQNSLLDDFCFPSIVRRLSIDTARQGYKIQCETVRFIVALSVVHYVTIRLNCGTAVSLEMSAAVHIGELSFLKMVLHAAKHPESSVNGILLSDQNHDSQIIITDYIPLFHSVINLTPMLETALYHIDSYCAAKGLQICGYFQANEHINCNTPTSIACKIGEKLAEKCGNVCLLTFKNDALHRLTGNYFTVFCKSDWKWNDTKYTFNPNVNKKLKEILHLKVHRQIVDFDDHLNDVNCDFLNLQLSKLLCV</sequence>
<name>A0AA85A4F2_9TREM</name>
<dbReference type="PROSITE" id="PS50249">
    <property type="entry name" value="MPN"/>
    <property type="match status" value="1"/>
</dbReference>
<evidence type="ECO:0000313" key="4">
    <source>
        <dbReference type="WBParaSite" id="SMRG1_630.1"/>
    </source>
</evidence>
<dbReference type="WBParaSite" id="SMRG1_630.1">
    <property type="protein sequence ID" value="SMRG1_630.1"/>
    <property type="gene ID" value="SMRG1_630"/>
</dbReference>
<dbReference type="AlphaFoldDB" id="A0AA85A4F2"/>
<reference evidence="4" key="1">
    <citation type="submission" date="2023-11" db="UniProtKB">
        <authorList>
            <consortium name="WormBaseParasite"/>
        </authorList>
    </citation>
    <scope>IDENTIFICATION</scope>
</reference>
<evidence type="ECO:0000256" key="1">
    <source>
        <dbReference type="ARBA" id="ARBA00007461"/>
    </source>
</evidence>
<dbReference type="InterPro" id="IPR005366">
    <property type="entry name" value="EMC8/9"/>
</dbReference>
<dbReference type="CDD" id="cd08060">
    <property type="entry name" value="MPN_UPF0172"/>
    <property type="match status" value="1"/>
</dbReference>
<dbReference type="PANTHER" id="PTHR12941">
    <property type="entry name" value="ER MEMBRANE PROTEIN COMPLEX"/>
    <property type="match status" value="1"/>
</dbReference>
<dbReference type="Pfam" id="PF03665">
    <property type="entry name" value="UPF0172"/>
    <property type="match status" value="1"/>
</dbReference>
<protein>
    <recommendedName>
        <fullName evidence="2">MPN domain-containing protein</fullName>
    </recommendedName>
</protein>
<accession>A0AA85A4F2</accession>
<feature type="domain" description="MPN" evidence="2">
    <location>
        <begin position="105"/>
        <end position="238"/>
    </location>
</feature>
<evidence type="ECO:0000313" key="3">
    <source>
        <dbReference type="Proteomes" id="UP000050790"/>
    </source>
</evidence>
<dbReference type="InterPro" id="IPR037518">
    <property type="entry name" value="MPN"/>
</dbReference>
<dbReference type="PANTHER" id="PTHR12941:SF10">
    <property type="entry name" value="ER MEMBRANE PROTEIN COMPLEX SUBUNIT 8_9 HOMOLOG"/>
    <property type="match status" value="1"/>
</dbReference>
<organism evidence="3 4">
    <name type="scientific">Schistosoma margrebowiei</name>
    <dbReference type="NCBI Taxonomy" id="48269"/>
    <lineage>
        <taxon>Eukaryota</taxon>
        <taxon>Metazoa</taxon>
        <taxon>Spiralia</taxon>
        <taxon>Lophotrochozoa</taxon>
        <taxon>Platyhelminthes</taxon>
        <taxon>Trematoda</taxon>
        <taxon>Digenea</taxon>
        <taxon>Strigeidida</taxon>
        <taxon>Schistosomatoidea</taxon>
        <taxon>Schistosomatidae</taxon>
        <taxon>Schistosoma</taxon>
    </lineage>
</organism>
<proteinExistence type="inferred from homology"/>